<dbReference type="EMBL" id="QRVA01000039">
    <property type="protein sequence ID" value="RGS12198.1"/>
    <property type="molecule type" value="Genomic_DNA"/>
</dbReference>
<proteinExistence type="predicted"/>
<dbReference type="Proteomes" id="UP000286501">
    <property type="component" value="Unassembled WGS sequence"/>
</dbReference>
<reference evidence="3 4" key="1">
    <citation type="submission" date="2018-08" db="EMBL/GenBank/DDBJ databases">
        <title>A genome reference for cultivated species of the human gut microbiota.</title>
        <authorList>
            <person name="Zou Y."/>
            <person name="Xue W."/>
            <person name="Luo G."/>
        </authorList>
    </citation>
    <scope>NUCLEOTIDE SEQUENCE [LARGE SCALE GENOMIC DNA]</scope>
    <source>
        <strain evidence="1 3">AF24-12</strain>
        <strain evidence="2 4">AM22-1</strain>
    </source>
</reference>
<evidence type="ECO:0000313" key="3">
    <source>
        <dbReference type="Proteomes" id="UP000283872"/>
    </source>
</evidence>
<evidence type="ECO:0000313" key="2">
    <source>
        <dbReference type="EMBL" id="RHG61763.1"/>
    </source>
</evidence>
<name>A0A3E5DLD1_9BACT</name>
<gene>
    <name evidence="2" type="ORF">DW250_14885</name>
    <name evidence="1" type="ORF">DWY11_12625</name>
</gene>
<comment type="caution">
    <text evidence="2">The sequence shown here is derived from an EMBL/GenBank/DDBJ whole genome shotgun (WGS) entry which is preliminary data.</text>
</comment>
<sequence>MMKMNNREEIYSYLKQYDREYSLAKNSEERDRIENNVRNFAEGIDDEIYLELNNNAASGLFAPGFFESDMDKSLRLLQNVKL</sequence>
<accession>A0A3E5DLD1</accession>
<dbReference type="Proteomes" id="UP000283872">
    <property type="component" value="Unassembled WGS sequence"/>
</dbReference>
<dbReference type="EMBL" id="QRIN01000097">
    <property type="protein sequence ID" value="RHG61763.1"/>
    <property type="molecule type" value="Genomic_DNA"/>
</dbReference>
<protein>
    <submittedName>
        <fullName evidence="2">Uncharacterized protein</fullName>
    </submittedName>
</protein>
<dbReference type="AlphaFoldDB" id="A0A3E5DLD1"/>
<evidence type="ECO:0000313" key="4">
    <source>
        <dbReference type="Proteomes" id="UP000286501"/>
    </source>
</evidence>
<evidence type="ECO:0000313" key="1">
    <source>
        <dbReference type="EMBL" id="RGS12198.1"/>
    </source>
</evidence>
<organism evidence="2 4">
    <name type="scientific">Segatella copri</name>
    <dbReference type="NCBI Taxonomy" id="165179"/>
    <lineage>
        <taxon>Bacteria</taxon>
        <taxon>Pseudomonadati</taxon>
        <taxon>Bacteroidota</taxon>
        <taxon>Bacteroidia</taxon>
        <taxon>Bacteroidales</taxon>
        <taxon>Prevotellaceae</taxon>
        <taxon>Segatella</taxon>
    </lineage>
</organism>
<dbReference type="RefSeq" id="WP_118086108.1">
    <property type="nucleotide sequence ID" value="NZ_QRIE01000097.1"/>
</dbReference>